<dbReference type="SUPFAM" id="SSF56672">
    <property type="entry name" value="DNA/RNA polymerases"/>
    <property type="match status" value="1"/>
</dbReference>
<proteinExistence type="predicted"/>
<sequence length="458" mass="53349">MSLDTGNLPARWKQSLITPIFKSGNKHNAKDYRGISKLCIIPKIFEKIIYDALFPAVRPYLIINQHGFIDKRSTESNLCEYIDIVLDAMDKGHQVDAVYTDYSKAFDKICHNTLIKKLELFGVHGDLLRWLESYLRDRTQAVAVKGYVSSFVPITSGVPQGSHLGPLLFNIFINDVIKCFNSSFPLLYADDTKIFVKITSIHDCLKLQGDLDRVSEYCVQNKLYLNVKKCCIITFSRKLNIIDYTYKISDQPLLRVFEVRDLGVLLDHKLSFVNHVNNVTARAYKMLGFIFRIGHDFNNPLTLITLYNCFVRSILEYASTVWNPQYQCHIDSIERIQNKFIKRLHYKFTEYNASCISLETRREHRDQLFLFKLLNNHIDSPYLVSRLSLRCPRFLSRSAGRLFSTPVCKRNYTENRFIIRACNKYNTTYNKLDLFNTSLNCFKRLLSKQEGNNININR</sequence>
<dbReference type="CDD" id="cd01650">
    <property type="entry name" value="RT_nLTR_like"/>
    <property type="match status" value="1"/>
</dbReference>
<name>A0ABQ7QMW4_PLUXY</name>
<dbReference type="PANTHER" id="PTHR33332">
    <property type="entry name" value="REVERSE TRANSCRIPTASE DOMAIN-CONTAINING PROTEIN"/>
    <property type="match status" value="1"/>
</dbReference>
<dbReference type="PROSITE" id="PS50878">
    <property type="entry name" value="RT_POL"/>
    <property type="match status" value="1"/>
</dbReference>
<evidence type="ECO:0000313" key="2">
    <source>
        <dbReference type="EMBL" id="KAG7306375.1"/>
    </source>
</evidence>
<comment type="caution">
    <text evidence="2">The sequence shown here is derived from an EMBL/GenBank/DDBJ whole genome shotgun (WGS) entry which is preliminary data.</text>
</comment>
<accession>A0ABQ7QMW4</accession>
<keyword evidence="3" id="KW-1185">Reference proteome</keyword>
<dbReference type="EMBL" id="JAHIBW010000012">
    <property type="protein sequence ID" value="KAG7306375.1"/>
    <property type="molecule type" value="Genomic_DNA"/>
</dbReference>
<gene>
    <name evidence="2" type="ORF">JYU34_009000</name>
</gene>
<evidence type="ECO:0000313" key="3">
    <source>
        <dbReference type="Proteomes" id="UP000823941"/>
    </source>
</evidence>
<organism evidence="2 3">
    <name type="scientific">Plutella xylostella</name>
    <name type="common">Diamondback moth</name>
    <name type="synonym">Plutella maculipennis</name>
    <dbReference type="NCBI Taxonomy" id="51655"/>
    <lineage>
        <taxon>Eukaryota</taxon>
        <taxon>Metazoa</taxon>
        <taxon>Ecdysozoa</taxon>
        <taxon>Arthropoda</taxon>
        <taxon>Hexapoda</taxon>
        <taxon>Insecta</taxon>
        <taxon>Pterygota</taxon>
        <taxon>Neoptera</taxon>
        <taxon>Endopterygota</taxon>
        <taxon>Lepidoptera</taxon>
        <taxon>Glossata</taxon>
        <taxon>Ditrysia</taxon>
        <taxon>Yponomeutoidea</taxon>
        <taxon>Plutellidae</taxon>
        <taxon>Plutella</taxon>
    </lineage>
</organism>
<feature type="domain" description="Reverse transcriptase" evidence="1">
    <location>
        <begin position="1"/>
        <end position="246"/>
    </location>
</feature>
<dbReference type="Proteomes" id="UP000823941">
    <property type="component" value="Chromosome 12"/>
</dbReference>
<dbReference type="InterPro" id="IPR000477">
    <property type="entry name" value="RT_dom"/>
</dbReference>
<reference evidence="2 3" key="1">
    <citation type="submission" date="2021-06" db="EMBL/GenBank/DDBJ databases">
        <title>A haploid diamondback moth (Plutella xylostella L.) genome assembly resolves 31 chromosomes and identifies a diamide resistance mutation.</title>
        <authorList>
            <person name="Ward C.M."/>
            <person name="Perry K.D."/>
            <person name="Baker G."/>
            <person name="Powis K."/>
            <person name="Heckel D.G."/>
            <person name="Baxter S.W."/>
        </authorList>
    </citation>
    <scope>NUCLEOTIDE SEQUENCE [LARGE SCALE GENOMIC DNA]</scope>
    <source>
        <strain evidence="2 3">LV</strain>
        <tissue evidence="2">Single pupa</tissue>
    </source>
</reference>
<protein>
    <recommendedName>
        <fullName evidence="1">Reverse transcriptase domain-containing protein</fullName>
    </recommendedName>
</protein>
<evidence type="ECO:0000259" key="1">
    <source>
        <dbReference type="PROSITE" id="PS50878"/>
    </source>
</evidence>
<dbReference type="Pfam" id="PF00078">
    <property type="entry name" value="RVT_1"/>
    <property type="match status" value="1"/>
</dbReference>
<dbReference type="InterPro" id="IPR043502">
    <property type="entry name" value="DNA/RNA_pol_sf"/>
</dbReference>